<dbReference type="InterPro" id="IPR007062">
    <property type="entry name" value="PPI-2"/>
</dbReference>
<dbReference type="OrthoDB" id="551302at2759"/>
<dbReference type="GeneID" id="25980541"/>
<dbReference type="Pfam" id="PF04979">
    <property type="entry name" value="IPP-2"/>
    <property type="match status" value="1"/>
</dbReference>
<gene>
    <name evidence="2" type="ORF">CMQ_7040</name>
</gene>
<dbReference type="RefSeq" id="XP_014169520.1">
    <property type="nucleotide sequence ID" value="XM_014314045.1"/>
</dbReference>
<protein>
    <submittedName>
        <fullName evidence="2">Glc8-like protein</fullName>
    </submittedName>
</protein>
<reference evidence="2 3" key="1">
    <citation type="journal article" date="2011" name="Proc. Natl. Acad. Sci. U.S.A.">
        <title>Genome and transcriptome analyses of the mountain pine beetle-fungal symbiont Grosmannia clavigera, a lodgepole pine pathogen.</title>
        <authorList>
            <person name="DiGuistini S."/>
            <person name="Wang Y."/>
            <person name="Liao N.Y."/>
            <person name="Taylor G."/>
            <person name="Tanguay P."/>
            <person name="Feau N."/>
            <person name="Henrissat B."/>
            <person name="Chan S.K."/>
            <person name="Hesse-Orce U."/>
            <person name="Alamouti S.M."/>
            <person name="Tsui C.K.M."/>
            <person name="Docking R.T."/>
            <person name="Levasseur A."/>
            <person name="Haridas S."/>
            <person name="Robertson G."/>
            <person name="Birol I."/>
            <person name="Holt R.A."/>
            <person name="Marra M.A."/>
            <person name="Hamelin R.C."/>
            <person name="Hirst M."/>
            <person name="Jones S.J.M."/>
            <person name="Bohlmann J."/>
            <person name="Breuil C."/>
        </authorList>
    </citation>
    <scope>NUCLEOTIDE SEQUENCE [LARGE SCALE GENOMIC DNA]</scope>
    <source>
        <strain evidence="3">kw1407 / UAMH 11150</strain>
    </source>
</reference>
<dbReference type="STRING" id="655863.F0XNU0"/>
<dbReference type="Gene3D" id="6.10.250.1050">
    <property type="match status" value="1"/>
</dbReference>
<dbReference type="EMBL" id="GL629801">
    <property type="protein sequence ID" value="EFX00038.1"/>
    <property type="molecule type" value="Genomic_DNA"/>
</dbReference>
<proteinExistence type="predicted"/>
<feature type="region of interest" description="Disordered" evidence="1">
    <location>
        <begin position="216"/>
        <end position="254"/>
    </location>
</feature>
<feature type="compositionally biased region" description="Basic and acidic residues" evidence="1">
    <location>
        <begin position="115"/>
        <end position="132"/>
    </location>
</feature>
<dbReference type="FunCoup" id="F0XNU0">
    <property type="interactions" value="231"/>
</dbReference>
<feature type="region of interest" description="Disordered" evidence="1">
    <location>
        <begin position="115"/>
        <end position="188"/>
    </location>
</feature>
<feature type="compositionally biased region" description="Basic and acidic residues" evidence="1">
    <location>
        <begin position="164"/>
        <end position="184"/>
    </location>
</feature>
<keyword evidence="3" id="KW-1185">Reference proteome</keyword>
<feature type="region of interest" description="Disordered" evidence="1">
    <location>
        <begin position="1"/>
        <end position="100"/>
    </location>
</feature>
<dbReference type="eggNOG" id="ENOG502S2VH">
    <property type="taxonomic scope" value="Eukaryota"/>
</dbReference>
<organism evidence="3">
    <name type="scientific">Grosmannia clavigera (strain kw1407 / UAMH 11150)</name>
    <name type="common">Blue stain fungus</name>
    <name type="synonym">Graphiocladiella clavigera</name>
    <dbReference type="NCBI Taxonomy" id="655863"/>
    <lineage>
        <taxon>Eukaryota</taxon>
        <taxon>Fungi</taxon>
        <taxon>Dikarya</taxon>
        <taxon>Ascomycota</taxon>
        <taxon>Pezizomycotina</taxon>
        <taxon>Sordariomycetes</taxon>
        <taxon>Sordariomycetidae</taxon>
        <taxon>Ophiostomatales</taxon>
        <taxon>Ophiostomataceae</taxon>
        <taxon>Leptographium</taxon>
    </lineage>
</organism>
<evidence type="ECO:0000256" key="1">
    <source>
        <dbReference type="SAM" id="MobiDB-lite"/>
    </source>
</evidence>
<dbReference type="GO" id="GO:0004864">
    <property type="term" value="F:protein phosphatase inhibitor activity"/>
    <property type="evidence" value="ECO:0007669"/>
    <property type="project" value="InterPro"/>
</dbReference>
<dbReference type="PANTHER" id="PTHR12398:SF20">
    <property type="entry name" value="PROTEIN PHOSPHATASE 1 REGULATORY INHIBITOR SUBUNIT 2"/>
    <property type="match status" value="1"/>
</dbReference>
<dbReference type="PANTHER" id="PTHR12398">
    <property type="entry name" value="PROTEIN PHOSPHATASE INHIBITOR"/>
    <property type="match status" value="1"/>
</dbReference>
<dbReference type="AlphaFoldDB" id="F0XNU0"/>
<dbReference type="GO" id="GO:0009966">
    <property type="term" value="P:regulation of signal transduction"/>
    <property type="evidence" value="ECO:0007669"/>
    <property type="project" value="InterPro"/>
</dbReference>
<dbReference type="Proteomes" id="UP000007796">
    <property type="component" value="Unassembled WGS sequence"/>
</dbReference>
<evidence type="ECO:0000313" key="3">
    <source>
        <dbReference type="Proteomes" id="UP000007796"/>
    </source>
</evidence>
<name>F0XNU0_GROCL</name>
<dbReference type="HOGENOM" id="CLU_070379_0_0_1"/>
<feature type="compositionally biased region" description="Acidic residues" evidence="1">
    <location>
        <begin position="222"/>
        <end position="232"/>
    </location>
</feature>
<dbReference type="InParanoid" id="F0XNU0"/>
<evidence type="ECO:0000313" key="2">
    <source>
        <dbReference type="EMBL" id="EFX00038.1"/>
    </source>
</evidence>
<feature type="compositionally biased region" description="Acidic residues" evidence="1">
    <location>
        <begin position="133"/>
        <end position="149"/>
    </location>
</feature>
<feature type="compositionally biased region" description="Polar residues" evidence="1">
    <location>
        <begin position="68"/>
        <end position="86"/>
    </location>
</feature>
<sequence>MASADPSPALRAPLQPDAGKPKGILKHPTRSSPPPLPTTATPDDGGQQRTEKEETIHNTHLNAGLRRLSSSATRPSGSRRISSRTPSIYDDDDDSSPRLKWDEVNLYLTEQERTATMKIDEPKTPYVKHYDPSEDPSDDEVVESVEDDIPGLSLGEPEEAVPEDVEKRPSKVHVDDAGSVHGDDDMIGMSAEEREKHLRFEQMRKRHYEMRNVAKFLGHPEELDELADDEDKGSDASSPTEPPPVPRLPKTDSS</sequence>
<accession>F0XNU0</accession>